<dbReference type="EMBL" id="CP091957">
    <property type="protein sequence ID" value="UOG56243.1"/>
    <property type="molecule type" value="Genomic_DNA"/>
</dbReference>
<evidence type="ECO:0008006" key="4">
    <source>
        <dbReference type="Google" id="ProtNLM"/>
    </source>
</evidence>
<feature type="region of interest" description="Disordered" evidence="1">
    <location>
        <begin position="456"/>
        <end position="480"/>
    </location>
</feature>
<reference evidence="2" key="1">
    <citation type="submission" date="2022-02" db="EMBL/GenBank/DDBJ databases">
        <title>The genetically variable rfb locus in Leptospira is a mobile cassette and a molecular signature of serovar identity.</title>
        <authorList>
            <person name="Nieves C."/>
            <person name="Vincent A.T."/>
            <person name="Zarantonelli L."/>
            <person name="Picardeau M."/>
            <person name="Veyrier F.J."/>
            <person name="Buschiazzo A."/>
        </authorList>
    </citation>
    <scope>NUCLEOTIDE SEQUENCE</scope>
    <source>
        <strain evidence="2">IP1512017</strain>
    </source>
</reference>
<evidence type="ECO:0000313" key="3">
    <source>
        <dbReference type="Proteomes" id="UP000829829"/>
    </source>
</evidence>
<name>A0AAE9GGU1_9LEPT</name>
<evidence type="ECO:0000256" key="1">
    <source>
        <dbReference type="SAM" id="MobiDB-lite"/>
    </source>
</evidence>
<dbReference type="AlphaFoldDB" id="A0AAE9GGU1"/>
<accession>A0AAE9GGU1</accession>
<sequence length="480" mass="53828">MSIVESVLFVKRVILRKGKKKHPLKSQQICVYLKRAVSLFTFLSLVASSVGSESVTLSPVKYILPGKKEYSEPSEIRIENGKVVSIKKINSFQDKIFYVLPGFCDANVTLSVDSLGGQKDRAGVYLSLQSFLAHGFTGILSVGDPFWVETLLKDAQRFKKKSPWVKKSDPPWIAESSETKKFLNLPGYELIRSSKEAMSKIKKKSSSFVHLFYRYQEGESFSFDGSFLYQLKKAADSEGNKLALSAFGDEFSILEGMNAGISILYHPIPDEISGRISSGAFQNLNWGPMFSVYYYQKIAGTSDWETDLNLMKEWSSYFAKNIAPEPDFAGKLTELQEEDRSNAEKEYKSYLAFLGRQKNLNLLLASGTGNLHVHPGIGGWKEMEILSGVLGNQETIRIATESTCGFIEAPHEGKIIEGRPAFINIFTEDPLIDLKNLKTLRKIIAGEIYYDLYENSSSRKSDQRGKKGQPSSPKKRGKQK</sequence>
<dbReference type="Proteomes" id="UP000829829">
    <property type="component" value="Chromosome 1"/>
</dbReference>
<dbReference type="RefSeq" id="WP_243815403.1">
    <property type="nucleotide sequence ID" value="NZ_CP091957.1"/>
</dbReference>
<proteinExistence type="predicted"/>
<protein>
    <recommendedName>
        <fullName evidence="4">Amidohydrolase-related domain-containing protein</fullName>
    </recommendedName>
</protein>
<gene>
    <name evidence="2" type="ORF">MAL03_15695</name>
</gene>
<organism evidence="2 3">
    <name type="scientific">Leptospira noguchii</name>
    <dbReference type="NCBI Taxonomy" id="28182"/>
    <lineage>
        <taxon>Bacteria</taxon>
        <taxon>Pseudomonadati</taxon>
        <taxon>Spirochaetota</taxon>
        <taxon>Spirochaetia</taxon>
        <taxon>Leptospirales</taxon>
        <taxon>Leptospiraceae</taxon>
        <taxon>Leptospira</taxon>
    </lineage>
</organism>
<evidence type="ECO:0000313" key="2">
    <source>
        <dbReference type="EMBL" id="UOG56243.1"/>
    </source>
</evidence>